<dbReference type="InterPro" id="IPR000569">
    <property type="entry name" value="HECT_dom"/>
</dbReference>
<dbReference type="EC" id="2.3.2.26" evidence="3"/>
<comment type="caution">
    <text evidence="6">Lacks conserved residue(s) required for the propagation of feature annotation.</text>
</comment>
<gene>
    <name evidence="8" type="ORF">BS47DRAFT_1117981</name>
</gene>
<dbReference type="GO" id="GO:0016567">
    <property type="term" value="P:protein ubiquitination"/>
    <property type="evidence" value="ECO:0007669"/>
    <property type="project" value="TreeGrafter"/>
</dbReference>
<keyword evidence="5 6" id="KW-0833">Ubl conjugation pathway</keyword>
<dbReference type="Proteomes" id="UP000886523">
    <property type="component" value="Unassembled WGS sequence"/>
</dbReference>
<evidence type="ECO:0000256" key="2">
    <source>
        <dbReference type="ARBA" id="ARBA00004906"/>
    </source>
</evidence>
<keyword evidence="4" id="KW-0808">Transferase</keyword>
<keyword evidence="9" id="KW-1185">Reference proteome</keyword>
<dbReference type="GO" id="GO:0005737">
    <property type="term" value="C:cytoplasm"/>
    <property type="evidence" value="ECO:0007669"/>
    <property type="project" value="TreeGrafter"/>
</dbReference>
<accession>A0A9P6AA20</accession>
<reference evidence="8" key="1">
    <citation type="journal article" date="2020" name="Nat. Commun.">
        <title>Large-scale genome sequencing of mycorrhizal fungi provides insights into the early evolution of symbiotic traits.</title>
        <authorList>
            <person name="Miyauchi S."/>
            <person name="Kiss E."/>
            <person name="Kuo A."/>
            <person name="Drula E."/>
            <person name="Kohler A."/>
            <person name="Sanchez-Garcia M."/>
            <person name="Morin E."/>
            <person name="Andreopoulos B."/>
            <person name="Barry K.W."/>
            <person name="Bonito G."/>
            <person name="Buee M."/>
            <person name="Carver A."/>
            <person name="Chen C."/>
            <person name="Cichocki N."/>
            <person name="Clum A."/>
            <person name="Culley D."/>
            <person name="Crous P.W."/>
            <person name="Fauchery L."/>
            <person name="Girlanda M."/>
            <person name="Hayes R.D."/>
            <person name="Keri Z."/>
            <person name="LaButti K."/>
            <person name="Lipzen A."/>
            <person name="Lombard V."/>
            <person name="Magnuson J."/>
            <person name="Maillard F."/>
            <person name="Murat C."/>
            <person name="Nolan M."/>
            <person name="Ohm R.A."/>
            <person name="Pangilinan J."/>
            <person name="Pereira M.F."/>
            <person name="Perotto S."/>
            <person name="Peter M."/>
            <person name="Pfister S."/>
            <person name="Riley R."/>
            <person name="Sitrit Y."/>
            <person name="Stielow J.B."/>
            <person name="Szollosi G."/>
            <person name="Zifcakova L."/>
            <person name="Stursova M."/>
            <person name="Spatafora J.W."/>
            <person name="Tedersoo L."/>
            <person name="Vaario L.M."/>
            <person name="Yamada A."/>
            <person name="Yan M."/>
            <person name="Wang P."/>
            <person name="Xu J."/>
            <person name="Bruns T."/>
            <person name="Baldrian P."/>
            <person name="Vilgalys R."/>
            <person name="Dunand C."/>
            <person name="Henrissat B."/>
            <person name="Grigoriev I.V."/>
            <person name="Hibbett D."/>
            <person name="Nagy L.G."/>
            <person name="Martin F.M."/>
        </authorList>
    </citation>
    <scope>NUCLEOTIDE SEQUENCE</scope>
    <source>
        <strain evidence="8">UP504</strain>
    </source>
</reference>
<dbReference type="InterPro" id="IPR050409">
    <property type="entry name" value="E3_ubiq-protein_ligase"/>
</dbReference>
<protein>
    <recommendedName>
        <fullName evidence="3">HECT-type E3 ubiquitin transferase</fullName>
        <ecNumber evidence="3">2.3.2.26</ecNumber>
    </recommendedName>
</protein>
<comment type="caution">
    <text evidence="8">The sequence shown here is derived from an EMBL/GenBank/DDBJ whole genome shotgun (WGS) entry which is preliminary data.</text>
</comment>
<evidence type="ECO:0000256" key="6">
    <source>
        <dbReference type="PROSITE-ProRule" id="PRU00104"/>
    </source>
</evidence>
<evidence type="ECO:0000313" key="8">
    <source>
        <dbReference type="EMBL" id="KAF9502670.1"/>
    </source>
</evidence>
<dbReference type="EMBL" id="MU129752">
    <property type="protein sequence ID" value="KAF9502670.1"/>
    <property type="molecule type" value="Genomic_DNA"/>
</dbReference>
<dbReference type="PANTHER" id="PTHR11254">
    <property type="entry name" value="HECT DOMAIN UBIQUITIN-PROTEIN LIGASE"/>
    <property type="match status" value="1"/>
</dbReference>
<dbReference type="GO" id="GO:0006511">
    <property type="term" value="P:ubiquitin-dependent protein catabolic process"/>
    <property type="evidence" value="ECO:0007669"/>
    <property type="project" value="TreeGrafter"/>
</dbReference>
<evidence type="ECO:0000256" key="5">
    <source>
        <dbReference type="ARBA" id="ARBA00022786"/>
    </source>
</evidence>
<evidence type="ECO:0000256" key="1">
    <source>
        <dbReference type="ARBA" id="ARBA00000885"/>
    </source>
</evidence>
<sequence length="211" mass="24488">MMLNKKITHSNQESVDPSFSDWMSPMLEEDNSNFIGKMLAIPGENEELVEDVVADFTSPRVRKQFNALMYGFKEVIPLKLIYIFDERELEVLIYGGHSIDVGDWMRFTDYRGYKKDDEVIQWFWQEIQRWPNTMRSDLLEFATGTPRIPINGFRDLRGSDGPRRFTIEKSGDPRAPPTSQVSKNKIKLPPYKNHATLSVKLMLVLALRSPE</sequence>
<dbReference type="PROSITE" id="PS50237">
    <property type="entry name" value="HECT"/>
    <property type="match status" value="1"/>
</dbReference>
<dbReference type="AlphaFoldDB" id="A0A9P6AA20"/>
<proteinExistence type="predicted"/>
<dbReference type="PANTHER" id="PTHR11254:SF440">
    <property type="entry name" value="E3 UBIQUITIN-PROTEIN LIGASE NEDD-4"/>
    <property type="match status" value="1"/>
</dbReference>
<evidence type="ECO:0000313" key="9">
    <source>
        <dbReference type="Proteomes" id="UP000886523"/>
    </source>
</evidence>
<dbReference type="SUPFAM" id="SSF56204">
    <property type="entry name" value="Hect, E3 ligase catalytic domain"/>
    <property type="match status" value="1"/>
</dbReference>
<dbReference type="InterPro" id="IPR035983">
    <property type="entry name" value="Hect_E3_ubiquitin_ligase"/>
</dbReference>
<dbReference type="SMART" id="SM00119">
    <property type="entry name" value="HECTc"/>
    <property type="match status" value="1"/>
</dbReference>
<dbReference type="Pfam" id="PF00632">
    <property type="entry name" value="HECT"/>
    <property type="match status" value="1"/>
</dbReference>
<dbReference type="Gene3D" id="3.30.2410.10">
    <property type="entry name" value="Hect, E3 ligase catalytic domain"/>
    <property type="match status" value="1"/>
</dbReference>
<evidence type="ECO:0000256" key="4">
    <source>
        <dbReference type="ARBA" id="ARBA00022679"/>
    </source>
</evidence>
<comment type="catalytic activity">
    <reaction evidence="1">
        <text>S-ubiquitinyl-[E2 ubiquitin-conjugating enzyme]-L-cysteine + [acceptor protein]-L-lysine = [E2 ubiquitin-conjugating enzyme]-L-cysteine + N(6)-ubiquitinyl-[acceptor protein]-L-lysine.</text>
        <dbReference type="EC" id="2.3.2.26"/>
    </reaction>
</comment>
<dbReference type="GO" id="GO:0061630">
    <property type="term" value="F:ubiquitin protein ligase activity"/>
    <property type="evidence" value="ECO:0007669"/>
    <property type="project" value="UniProtKB-EC"/>
</dbReference>
<name>A0A9P6AA20_9AGAM</name>
<organism evidence="8 9">
    <name type="scientific">Hydnum rufescens UP504</name>
    <dbReference type="NCBI Taxonomy" id="1448309"/>
    <lineage>
        <taxon>Eukaryota</taxon>
        <taxon>Fungi</taxon>
        <taxon>Dikarya</taxon>
        <taxon>Basidiomycota</taxon>
        <taxon>Agaricomycotina</taxon>
        <taxon>Agaricomycetes</taxon>
        <taxon>Cantharellales</taxon>
        <taxon>Hydnaceae</taxon>
        <taxon>Hydnum</taxon>
    </lineage>
</organism>
<evidence type="ECO:0000256" key="3">
    <source>
        <dbReference type="ARBA" id="ARBA00012485"/>
    </source>
</evidence>
<dbReference type="OrthoDB" id="8068875at2759"/>
<comment type="pathway">
    <text evidence="2">Protein modification; protein ubiquitination.</text>
</comment>
<feature type="domain" description="HECT" evidence="7">
    <location>
        <begin position="46"/>
        <end position="211"/>
    </location>
</feature>
<evidence type="ECO:0000259" key="7">
    <source>
        <dbReference type="PROSITE" id="PS50237"/>
    </source>
</evidence>